<name>A0A833QD89_9POAL</name>
<gene>
    <name evidence="3" type="ORF">FCM35_KLT10887</name>
</gene>
<reference evidence="3" key="1">
    <citation type="submission" date="2020-01" db="EMBL/GenBank/DDBJ databases">
        <title>Genome sequence of Kobresia littledalei, the first chromosome-level genome in the family Cyperaceae.</title>
        <authorList>
            <person name="Qu G."/>
        </authorList>
    </citation>
    <scope>NUCLEOTIDE SEQUENCE</scope>
    <source>
        <strain evidence="3">C.B.Clarke</strain>
        <tissue evidence="3">Leaf</tissue>
    </source>
</reference>
<dbReference type="SUPFAM" id="SSF53335">
    <property type="entry name" value="S-adenosyl-L-methionine-dependent methyltransferases"/>
    <property type="match status" value="1"/>
</dbReference>
<evidence type="ECO:0000313" key="3">
    <source>
        <dbReference type="EMBL" id="KAF3324730.1"/>
    </source>
</evidence>
<keyword evidence="2" id="KW-1133">Transmembrane helix</keyword>
<keyword evidence="3" id="KW-0808">Transferase</keyword>
<dbReference type="GO" id="GO:0032259">
    <property type="term" value="P:methylation"/>
    <property type="evidence" value="ECO:0007669"/>
    <property type="project" value="UniProtKB-KW"/>
</dbReference>
<feature type="compositionally biased region" description="Polar residues" evidence="1">
    <location>
        <begin position="204"/>
        <end position="214"/>
    </location>
</feature>
<dbReference type="AlphaFoldDB" id="A0A833QD89"/>
<dbReference type="InterPro" id="IPR029063">
    <property type="entry name" value="SAM-dependent_MTases_sf"/>
</dbReference>
<proteinExistence type="predicted"/>
<comment type="caution">
    <text evidence="3">The sequence shown here is derived from an EMBL/GenBank/DDBJ whole genome shotgun (WGS) entry which is preliminary data.</text>
</comment>
<protein>
    <submittedName>
        <fullName evidence="3">Putative S-adenosyl-L-methionine-dependent methyltransferase</fullName>
    </submittedName>
</protein>
<evidence type="ECO:0000256" key="2">
    <source>
        <dbReference type="SAM" id="Phobius"/>
    </source>
</evidence>
<dbReference type="PANTHER" id="PTHR44067">
    <property type="entry name" value="S-ADENOSYL-L-METHIONINE-DEPENDENT METHYLTRANSFERASE SUPERFAMILY PROTEIN-RELATED"/>
    <property type="match status" value="1"/>
</dbReference>
<dbReference type="OrthoDB" id="2013972at2759"/>
<organism evidence="3 4">
    <name type="scientific">Carex littledalei</name>
    <dbReference type="NCBI Taxonomy" id="544730"/>
    <lineage>
        <taxon>Eukaryota</taxon>
        <taxon>Viridiplantae</taxon>
        <taxon>Streptophyta</taxon>
        <taxon>Embryophyta</taxon>
        <taxon>Tracheophyta</taxon>
        <taxon>Spermatophyta</taxon>
        <taxon>Magnoliopsida</taxon>
        <taxon>Liliopsida</taxon>
        <taxon>Poales</taxon>
        <taxon>Cyperaceae</taxon>
        <taxon>Cyperoideae</taxon>
        <taxon>Cariceae</taxon>
        <taxon>Carex</taxon>
        <taxon>Carex subgen. Euthyceras</taxon>
    </lineage>
</organism>
<dbReference type="Proteomes" id="UP000623129">
    <property type="component" value="Unassembled WGS sequence"/>
</dbReference>
<keyword evidence="4" id="KW-1185">Reference proteome</keyword>
<dbReference type="InterPro" id="IPR053223">
    <property type="entry name" value="Prob_Methyltransferase"/>
</dbReference>
<dbReference type="EMBL" id="SWLB01000021">
    <property type="protein sequence ID" value="KAF3324730.1"/>
    <property type="molecule type" value="Genomic_DNA"/>
</dbReference>
<feature type="transmembrane region" description="Helical" evidence="2">
    <location>
        <begin position="24"/>
        <end position="44"/>
    </location>
</feature>
<sequence length="410" mass="45210">MGSVSLKIGNGTARFNRATLCSSAVHLLMLSSIVTTNLFAFYAFTYSPSHSDTSSSLSHSSKNISVISEHVALILREIEESQRRLRQIERDLSGFDFFDSSRRNIPPELHAYLASHPLPLGRDARSGLTHMLSSVSHQCGKSPSALDLLTQYMSYKAYSSCPSLEPGTTQKLISKACEPLPRRRCRTKPSGSAQSGSRLPFPQSLWNPSPLPSTGTSGIDKRMWVKPHWKNDFLIDDVLGLAGSGGVKIGFDIGGGAGNFAARMAERNVTVVTSVLNSGGKLMNELVAARGLFPIQITPSQNFPFYDGIFDLVHISSALDEGGAPAMGMVHRPEALEFLMFDIDRIIRTNGLLWIDNYHCSSDERRQDLTRIIERFKYKKLKWVVGEKEVNSGGQMQVYLSAILQKPNRG</sequence>
<dbReference type="GO" id="GO:0008168">
    <property type="term" value="F:methyltransferase activity"/>
    <property type="evidence" value="ECO:0007669"/>
    <property type="project" value="UniProtKB-KW"/>
</dbReference>
<feature type="region of interest" description="Disordered" evidence="1">
    <location>
        <begin position="183"/>
        <end position="214"/>
    </location>
</feature>
<accession>A0A833QD89</accession>
<dbReference type="Gene3D" id="3.40.50.150">
    <property type="entry name" value="Vaccinia Virus protein VP39"/>
    <property type="match status" value="1"/>
</dbReference>
<keyword evidence="2" id="KW-0812">Transmembrane</keyword>
<evidence type="ECO:0000256" key="1">
    <source>
        <dbReference type="SAM" id="MobiDB-lite"/>
    </source>
</evidence>
<dbReference type="PANTHER" id="PTHR44067:SF3">
    <property type="entry name" value="OS06G0138600 PROTEIN"/>
    <property type="match status" value="1"/>
</dbReference>
<keyword evidence="3" id="KW-0489">Methyltransferase</keyword>
<evidence type="ECO:0000313" key="4">
    <source>
        <dbReference type="Proteomes" id="UP000623129"/>
    </source>
</evidence>
<keyword evidence="2" id="KW-0472">Membrane</keyword>